<dbReference type="PANTHER" id="PTHR43194:SF2">
    <property type="entry name" value="PEROXISOMAL MEMBRANE PROTEIN LPX1"/>
    <property type="match status" value="1"/>
</dbReference>
<gene>
    <name evidence="2" type="ORF">SAMN05216255_1092</name>
</gene>
<evidence type="ECO:0000313" key="2">
    <source>
        <dbReference type="EMBL" id="SNR93435.1"/>
    </source>
</evidence>
<sequence length="273" mass="30806">MPHQTVFFAHANGFPAATYTKLFDALGPHYKVEHIGQHGHDPDFPVNANWSNLVRELIHHLEQREQPVWGVGHSLGGVLHYHAAQLRPELYLGVAMLDSPLLTLADQWVIRAAKRFGFIDRITPAGRTIGRREAFADAAEAHRYFAAKSLFRRFDPDCLSAYIEHGLQATGTGLRLRFDPATEINIYRNVPHISAGPAHQLKVPLAMVRGQHSRVVLAHHTRHVRRIPKGEYLTMPGGHMFPLEHPLQTAELLKSFFQRWADIDSHDSSKDTA</sequence>
<dbReference type="AlphaFoldDB" id="A0A239ACT5"/>
<evidence type="ECO:0000313" key="3">
    <source>
        <dbReference type="Proteomes" id="UP000242915"/>
    </source>
</evidence>
<dbReference type="InterPro" id="IPR000073">
    <property type="entry name" value="AB_hydrolase_1"/>
</dbReference>
<dbReference type="PANTHER" id="PTHR43194">
    <property type="entry name" value="HYDROLASE ALPHA/BETA FOLD FAMILY"/>
    <property type="match status" value="1"/>
</dbReference>
<name>A0A239ACT5_9PSED</name>
<keyword evidence="3" id="KW-1185">Reference proteome</keyword>
<dbReference type="EMBL" id="FZOG01000001">
    <property type="protein sequence ID" value="SNR93435.1"/>
    <property type="molecule type" value="Genomic_DNA"/>
</dbReference>
<dbReference type="Gene3D" id="3.40.50.1820">
    <property type="entry name" value="alpha/beta hydrolase"/>
    <property type="match status" value="1"/>
</dbReference>
<organism evidence="2 3">
    <name type="scientific">Pseudomonas segetis</name>
    <dbReference type="NCBI Taxonomy" id="298908"/>
    <lineage>
        <taxon>Bacteria</taxon>
        <taxon>Pseudomonadati</taxon>
        <taxon>Pseudomonadota</taxon>
        <taxon>Gammaproteobacteria</taxon>
        <taxon>Pseudomonadales</taxon>
        <taxon>Pseudomonadaceae</taxon>
        <taxon>Pseudomonas</taxon>
    </lineage>
</organism>
<dbReference type="RefSeq" id="WP_089359017.1">
    <property type="nucleotide sequence ID" value="NZ_FZOG01000001.1"/>
</dbReference>
<feature type="domain" description="AB hydrolase-1" evidence="1">
    <location>
        <begin position="6"/>
        <end position="251"/>
    </location>
</feature>
<dbReference type="Proteomes" id="UP000242915">
    <property type="component" value="Unassembled WGS sequence"/>
</dbReference>
<dbReference type="Pfam" id="PF12697">
    <property type="entry name" value="Abhydrolase_6"/>
    <property type="match status" value="1"/>
</dbReference>
<accession>A0A239ACT5</accession>
<reference evidence="3" key="1">
    <citation type="submission" date="2017-06" db="EMBL/GenBank/DDBJ databases">
        <authorList>
            <person name="Varghese N."/>
            <person name="Submissions S."/>
        </authorList>
    </citation>
    <scope>NUCLEOTIDE SEQUENCE [LARGE SCALE GENOMIC DNA]</scope>
    <source>
        <strain evidence="3">CIP 108523</strain>
    </source>
</reference>
<protein>
    <submittedName>
        <fullName evidence="2">Pimeloyl-ACP methyl ester carboxylesterase</fullName>
    </submittedName>
</protein>
<dbReference type="SUPFAM" id="SSF53474">
    <property type="entry name" value="alpha/beta-Hydrolases"/>
    <property type="match status" value="1"/>
</dbReference>
<dbReference type="InterPro" id="IPR029058">
    <property type="entry name" value="AB_hydrolase_fold"/>
</dbReference>
<dbReference type="InterPro" id="IPR050228">
    <property type="entry name" value="Carboxylesterase_BioH"/>
</dbReference>
<evidence type="ECO:0000259" key="1">
    <source>
        <dbReference type="Pfam" id="PF12697"/>
    </source>
</evidence>
<proteinExistence type="predicted"/>